<dbReference type="EMBL" id="JANPWB010000001">
    <property type="protein sequence ID" value="KAJ1216810.1"/>
    <property type="molecule type" value="Genomic_DNA"/>
</dbReference>
<evidence type="ECO:0000313" key="1">
    <source>
        <dbReference type="EMBL" id="KAJ1216810.1"/>
    </source>
</evidence>
<gene>
    <name evidence="1" type="ORF">NDU88_004409</name>
</gene>
<proteinExistence type="predicted"/>
<sequence>MGLRPSLAGVGRGGAALLALTDRAEIQPDPNTVLTGMDDCDRQASEVAPATLCDSAVAGRGSGGTAAGREELTAVRHRLEESTGRGILGTGEGLVWCAPTEPGWCDLSLGERSASRRRAKCRGRPIVGLGGNTDSRRRG</sequence>
<evidence type="ECO:0000313" key="2">
    <source>
        <dbReference type="Proteomes" id="UP001066276"/>
    </source>
</evidence>
<comment type="caution">
    <text evidence="1">The sequence shown here is derived from an EMBL/GenBank/DDBJ whole genome shotgun (WGS) entry which is preliminary data.</text>
</comment>
<keyword evidence="2" id="KW-1185">Reference proteome</keyword>
<name>A0AAV7WXN7_PLEWA</name>
<dbReference type="Proteomes" id="UP001066276">
    <property type="component" value="Chromosome 1_1"/>
</dbReference>
<dbReference type="AlphaFoldDB" id="A0AAV7WXN7"/>
<organism evidence="1 2">
    <name type="scientific">Pleurodeles waltl</name>
    <name type="common">Iberian ribbed newt</name>
    <dbReference type="NCBI Taxonomy" id="8319"/>
    <lineage>
        <taxon>Eukaryota</taxon>
        <taxon>Metazoa</taxon>
        <taxon>Chordata</taxon>
        <taxon>Craniata</taxon>
        <taxon>Vertebrata</taxon>
        <taxon>Euteleostomi</taxon>
        <taxon>Amphibia</taxon>
        <taxon>Batrachia</taxon>
        <taxon>Caudata</taxon>
        <taxon>Salamandroidea</taxon>
        <taxon>Salamandridae</taxon>
        <taxon>Pleurodelinae</taxon>
        <taxon>Pleurodeles</taxon>
    </lineage>
</organism>
<reference evidence="1" key="1">
    <citation type="journal article" date="2022" name="bioRxiv">
        <title>Sequencing and chromosome-scale assembly of the giantPleurodeles waltlgenome.</title>
        <authorList>
            <person name="Brown T."/>
            <person name="Elewa A."/>
            <person name="Iarovenko S."/>
            <person name="Subramanian E."/>
            <person name="Araus A.J."/>
            <person name="Petzold A."/>
            <person name="Susuki M."/>
            <person name="Suzuki K.-i.T."/>
            <person name="Hayashi T."/>
            <person name="Toyoda A."/>
            <person name="Oliveira C."/>
            <person name="Osipova E."/>
            <person name="Leigh N.D."/>
            <person name="Simon A."/>
            <person name="Yun M.H."/>
        </authorList>
    </citation>
    <scope>NUCLEOTIDE SEQUENCE</scope>
    <source>
        <strain evidence="1">20211129_DDA</strain>
        <tissue evidence="1">Liver</tissue>
    </source>
</reference>
<protein>
    <submittedName>
        <fullName evidence="1">Uncharacterized protein</fullName>
    </submittedName>
</protein>
<accession>A0AAV7WXN7</accession>